<evidence type="ECO:0000313" key="4">
    <source>
        <dbReference type="Proteomes" id="UP000325333"/>
    </source>
</evidence>
<dbReference type="EMBL" id="VEWN01000013">
    <property type="protein sequence ID" value="KAA1053922.1"/>
    <property type="molecule type" value="Genomic_DNA"/>
</dbReference>
<name>A0A5B0KMU9_9PROT</name>
<dbReference type="PANTHER" id="PTHR22946">
    <property type="entry name" value="DIENELACTONE HYDROLASE DOMAIN-CONTAINING PROTEIN-RELATED"/>
    <property type="match status" value="1"/>
</dbReference>
<evidence type="ECO:0000313" key="3">
    <source>
        <dbReference type="EMBL" id="KAA1053922.1"/>
    </source>
</evidence>
<evidence type="ECO:0000256" key="1">
    <source>
        <dbReference type="ARBA" id="ARBA00022801"/>
    </source>
</evidence>
<proteinExistence type="predicted"/>
<accession>A0A5B0KMU9</accession>
<reference evidence="3 4" key="1">
    <citation type="submission" date="2019-07" db="EMBL/GenBank/DDBJ databases">
        <title>Genome sequencing of the stress-tolerant strain Azospirillum brasilense Az19.</title>
        <authorList>
            <person name="Maroniche G.A."/>
            <person name="Garcia J.E."/>
            <person name="Pagnussat L."/>
            <person name="Amenta M."/>
            <person name="Creus C.M."/>
        </authorList>
    </citation>
    <scope>NUCLEOTIDE SEQUENCE [LARGE SCALE GENOMIC DNA]</scope>
    <source>
        <strain evidence="3 4">Az19</strain>
    </source>
</reference>
<evidence type="ECO:0000259" key="2">
    <source>
        <dbReference type="Pfam" id="PF00326"/>
    </source>
</evidence>
<dbReference type="Pfam" id="PF00326">
    <property type="entry name" value="Peptidase_S9"/>
    <property type="match status" value="1"/>
</dbReference>
<sequence>MSEAAIDQPGTGDIDRMMLPCGDAVIEFFVKPPSGPGPHPAVLFVHGHQTELVRPGGRWPITRGYFDRAVTAGYVAASISMPGYGFTSGPPDFCGPRTQDAVRAGLAKLRSLSCVDPSKIALWGRSRGAVTAAMVATMEPDLCAVALLCGAYDFRDAYRKTQPGIVPYIEREAGTSEEAHRARSPLLFADLIKAPTIIVHGDRDDVCPPEHASELHRRLLANGTPVKLVMYAGADHWPPEDLINAEVDRFFAGWLRPTQTGPVAASERGPA</sequence>
<dbReference type="GO" id="GO:0006508">
    <property type="term" value="P:proteolysis"/>
    <property type="evidence" value="ECO:0007669"/>
    <property type="project" value="InterPro"/>
</dbReference>
<dbReference type="InterPro" id="IPR001375">
    <property type="entry name" value="Peptidase_S9_cat"/>
</dbReference>
<feature type="domain" description="Peptidase S9 prolyl oligopeptidase catalytic" evidence="2">
    <location>
        <begin position="102"/>
        <end position="255"/>
    </location>
</feature>
<dbReference type="InterPro" id="IPR029058">
    <property type="entry name" value="AB_hydrolase_fold"/>
</dbReference>
<comment type="caution">
    <text evidence="3">The sequence shown here is derived from an EMBL/GenBank/DDBJ whole genome shotgun (WGS) entry which is preliminary data.</text>
</comment>
<dbReference type="AlphaFoldDB" id="A0A5B0KMU9"/>
<dbReference type="PANTHER" id="PTHR22946:SF9">
    <property type="entry name" value="POLYKETIDE TRANSFERASE AF380"/>
    <property type="match status" value="1"/>
</dbReference>
<gene>
    <name evidence="3" type="ORF">FH063_002504</name>
</gene>
<organism evidence="3 4">
    <name type="scientific">Azospirillum argentinense</name>
    <dbReference type="NCBI Taxonomy" id="2970906"/>
    <lineage>
        <taxon>Bacteria</taxon>
        <taxon>Pseudomonadati</taxon>
        <taxon>Pseudomonadota</taxon>
        <taxon>Alphaproteobacteria</taxon>
        <taxon>Rhodospirillales</taxon>
        <taxon>Azospirillaceae</taxon>
        <taxon>Azospirillum</taxon>
    </lineage>
</organism>
<dbReference type="GO" id="GO:0052689">
    <property type="term" value="F:carboxylic ester hydrolase activity"/>
    <property type="evidence" value="ECO:0007669"/>
    <property type="project" value="UniProtKB-ARBA"/>
</dbReference>
<dbReference type="Gene3D" id="3.40.50.1820">
    <property type="entry name" value="alpha/beta hydrolase"/>
    <property type="match status" value="1"/>
</dbReference>
<keyword evidence="1" id="KW-0378">Hydrolase</keyword>
<protein>
    <recommendedName>
        <fullName evidence="2">Peptidase S9 prolyl oligopeptidase catalytic domain-containing protein</fullName>
    </recommendedName>
</protein>
<dbReference type="RefSeq" id="WP_149651026.1">
    <property type="nucleotide sequence ID" value="NZ_VEWN01000013.1"/>
</dbReference>
<dbReference type="GO" id="GO:0008236">
    <property type="term" value="F:serine-type peptidase activity"/>
    <property type="evidence" value="ECO:0007669"/>
    <property type="project" value="InterPro"/>
</dbReference>
<dbReference type="Proteomes" id="UP000325333">
    <property type="component" value="Unassembled WGS sequence"/>
</dbReference>
<dbReference type="InterPro" id="IPR050261">
    <property type="entry name" value="FrsA_esterase"/>
</dbReference>
<dbReference type="SUPFAM" id="SSF53474">
    <property type="entry name" value="alpha/beta-Hydrolases"/>
    <property type="match status" value="1"/>
</dbReference>